<sequence length="238" mass="26359">MLIEIKDLNFRYNNSKVDTLRNFNLAVDAGEIVCLLGESGSGKSTVLRLISGLEEPNNGVIKLNGEIIVDNKTFIPSERRGIGVVFQDYALFPHMSVAENILFGVKNKSSKYKKEKLAQLLKLVGLEGLHDRYPYQISGGQQQRVALARVLAIEPSLILMDEPFSNLDASLQSRIREELKDIIKKTAITSIFVSHDKEDAISIADKIVVLKDGKIIQQGKTKNIISNPASDYVAALFS</sequence>
<feature type="domain" description="ABC transporter" evidence="10">
    <location>
        <begin position="3"/>
        <end position="237"/>
    </location>
</feature>
<evidence type="ECO:0000259" key="10">
    <source>
        <dbReference type="PROSITE" id="PS50893"/>
    </source>
</evidence>
<evidence type="ECO:0000256" key="9">
    <source>
        <dbReference type="ARBA" id="ARBA00066388"/>
    </source>
</evidence>
<dbReference type="EMBL" id="LWDV01000010">
    <property type="protein sequence ID" value="OCL25153.1"/>
    <property type="molecule type" value="Genomic_DNA"/>
</dbReference>
<gene>
    <name evidence="11" type="ORF">U472_12300</name>
</gene>
<evidence type="ECO:0000256" key="7">
    <source>
        <dbReference type="ARBA" id="ARBA00023065"/>
    </source>
</evidence>
<dbReference type="Pfam" id="PF00005">
    <property type="entry name" value="ABC_tran"/>
    <property type="match status" value="1"/>
</dbReference>
<evidence type="ECO:0000256" key="5">
    <source>
        <dbReference type="ARBA" id="ARBA00022840"/>
    </source>
</evidence>
<keyword evidence="12" id="KW-1185">Reference proteome</keyword>
<dbReference type="OrthoDB" id="9802264at2"/>
<dbReference type="InterPro" id="IPR017871">
    <property type="entry name" value="ABC_transporter-like_CS"/>
</dbReference>
<dbReference type="GO" id="GO:0015418">
    <property type="term" value="F:ABC-type quaternary ammonium compound transporting activity"/>
    <property type="evidence" value="ECO:0007669"/>
    <property type="project" value="UniProtKB-EC"/>
</dbReference>
<dbReference type="GO" id="GO:0005524">
    <property type="term" value="F:ATP binding"/>
    <property type="evidence" value="ECO:0007669"/>
    <property type="project" value="UniProtKB-KW"/>
</dbReference>
<dbReference type="InterPro" id="IPR003439">
    <property type="entry name" value="ABC_transporter-like_ATP-bd"/>
</dbReference>
<keyword evidence="3" id="KW-0410">Iron transport</keyword>
<dbReference type="FunFam" id="3.40.50.300:FF:000425">
    <property type="entry name" value="Probable ABC transporter, ATP-binding subunit"/>
    <property type="match status" value="1"/>
</dbReference>
<dbReference type="GO" id="GO:0016020">
    <property type="term" value="C:membrane"/>
    <property type="evidence" value="ECO:0007669"/>
    <property type="project" value="InterPro"/>
</dbReference>
<dbReference type="PROSITE" id="PS50893">
    <property type="entry name" value="ABC_TRANSPORTER_2"/>
    <property type="match status" value="1"/>
</dbReference>
<evidence type="ECO:0000256" key="1">
    <source>
        <dbReference type="ARBA" id="ARBA00022448"/>
    </source>
</evidence>
<evidence type="ECO:0000256" key="3">
    <source>
        <dbReference type="ARBA" id="ARBA00022496"/>
    </source>
</evidence>
<evidence type="ECO:0000313" key="12">
    <source>
        <dbReference type="Proteomes" id="UP000093514"/>
    </source>
</evidence>
<keyword evidence="4" id="KW-0547">Nucleotide-binding</keyword>
<name>A0A1C0A4V7_9FIRM</name>
<dbReference type="InterPro" id="IPR015853">
    <property type="entry name" value="ABC_transpr_FbpC"/>
</dbReference>
<dbReference type="RefSeq" id="WP_068718976.1">
    <property type="nucleotide sequence ID" value="NZ_LWDV01000010.1"/>
</dbReference>
<dbReference type="GO" id="GO:0015408">
    <property type="term" value="F:ABC-type ferric iron transporter activity"/>
    <property type="evidence" value="ECO:0007669"/>
    <property type="project" value="InterPro"/>
</dbReference>
<proteinExistence type="predicted"/>
<keyword evidence="1" id="KW-0813">Transport</keyword>
<dbReference type="InterPro" id="IPR050093">
    <property type="entry name" value="ABC_SmlMolc_Importer"/>
</dbReference>
<accession>A0A1C0A4V7</accession>
<keyword evidence="5" id="KW-0067">ATP-binding</keyword>
<dbReference type="Gene3D" id="3.40.50.300">
    <property type="entry name" value="P-loop containing nucleotide triphosphate hydrolases"/>
    <property type="match status" value="1"/>
</dbReference>
<protein>
    <recommendedName>
        <fullName evidence="9">ABC-type quaternary amine transporter</fullName>
        <ecNumber evidence="9">7.6.2.9</ecNumber>
    </recommendedName>
</protein>
<dbReference type="Proteomes" id="UP000093514">
    <property type="component" value="Unassembled WGS sequence"/>
</dbReference>
<dbReference type="AlphaFoldDB" id="A0A1C0A4V7"/>
<comment type="caution">
    <text evidence="11">The sequence shown here is derived from an EMBL/GenBank/DDBJ whole genome shotgun (WGS) entry which is preliminary data.</text>
</comment>
<keyword evidence="6" id="KW-0408">Iron</keyword>
<dbReference type="PANTHER" id="PTHR42781">
    <property type="entry name" value="SPERMIDINE/PUTRESCINE IMPORT ATP-BINDING PROTEIN POTA"/>
    <property type="match status" value="1"/>
</dbReference>
<evidence type="ECO:0000256" key="8">
    <source>
        <dbReference type="ARBA" id="ARBA00023136"/>
    </source>
</evidence>
<evidence type="ECO:0000256" key="2">
    <source>
        <dbReference type="ARBA" id="ARBA00022475"/>
    </source>
</evidence>
<dbReference type="SUPFAM" id="SSF52540">
    <property type="entry name" value="P-loop containing nucleoside triphosphate hydrolases"/>
    <property type="match status" value="1"/>
</dbReference>
<evidence type="ECO:0000313" key="11">
    <source>
        <dbReference type="EMBL" id="OCL25153.1"/>
    </source>
</evidence>
<dbReference type="CDD" id="cd03259">
    <property type="entry name" value="ABC_Carb_Solutes_like"/>
    <property type="match status" value="1"/>
</dbReference>
<keyword evidence="8" id="KW-0472">Membrane</keyword>
<dbReference type="GO" id="GO:0016887">
    <property type="term" value="F:ATP hydrolysis activity"/>
    <property type="evidence" value="ECO:0007669"/>
    <property type="project" value="InterPro"/>
</dbReference>
<organism evidence="11 12">
    <name type="scientific">Orenia metallireducens</name>
    <dbReference type="NCBI Taxonomy" id="1413210"/>
    <lineage>
        <taxon>Bacteria</taxon>
        <taxon>Bacillati</taxon>
        <taxon>Bacillota</taxon>
        <taxon>Clostridia</taxon>
        <taxon>Halanaerobiales</taxon>
        <taxon>Halobacteroidaceae</taxon>
        <taxon>Orenia</taxon>
    </lineage>
</organism>
<evidence type="ECO:0000256" key="6">
    <source>
        <dbReference type="ARBA" id="ARBA00023004"/>
    </source>
</evidence>
<reference evidence="11 12" key="2">
    <citation type="submission" date="2016-08" db="EMBL/GenBank/DDBJ databases">
        <title>Orenia metallireducens sp. nov. strain Z6, a Novel Metal-reducing Firmicute from the Deep Subsurface.</title>
        <authorList>
            <person name="Maxim B.I."/>
            <person name="Kenneth K."/>
            <person name="Flynn T.M."/>
            <person name="Oloughlin E.J."/>
            <person name="Locke R.A."/>
            <person name="Weber J.R."/>
            <person name="Egan S.M."/>
            <person name="Mackie R.I."/>
            <person name="Cann I.K."/>
        </authorList>
    </citation>
    <scope>NUCLEOTIDE SEQUENCE [LARGE SCALE GENOMIC DNA]</scope>
    <source>
        <strain evidence="11 12">Z6</strain>
    </source>
</reference>
<dbReference type="InterPro" id="IPR003593">
    <property type="entry name" value="AAA+_ATPase"/>
</dbReference>
<dbReference type="InterPro" id="IPR027417">
    <property type="entry name" value="P-loop_NTPase"/>
</dbReference>
<dbReference type="SMART" id="SM00382">
    <property type="entry name" value="AAA"/>
    <property type="match status" value="1"/>
</dbReference>
<keyword evidence="2" id="KW-1003">Cell membrane</keyword>
<evidence type="ECO:0000256" key="4">
    <source>
        <dbReference type="ARBA" id="ARBA00022741"/>
    </source>
</evidence>
<dbReference type="EC" id="7.6.2.9" evidence="9"/>
<dbReference type="PANTHER" id="PTHR42781:SF4">
    <property type="entry name" value="SPERMIDINE_PUTRESCINE IMPORT ATP-BINDING PROTEIN POTA"/>
    <property type="match status" value="1"/>
</dbReference>
<dbReference type="PROSITE" id="PS00211">
    <property type="entry name" value="ABC_TRANSPORTER_1"/>
    <property type="match status" value="1"/>
</dbReference>
<reference evidence="12" key="1">
    <citation type="submission" date="2016-07" db="EMBL/GenBank/DDBJ databases">
        <authorList>
            <person name="Florea S."/>
            <person name="Webb J.S."/>
            <person name="Jaromczyk J."/>
            <person name="Schardl C.L."/>
        </authorList>
    </citation>
    <scope>NUCLEOTIDE SEQUENCE [LARGE SCALE GENOMIC DNA]</scope>
    <source>
        <strain evidence="12">Z6</strain>
    </source>
</reference>
<keyword evidence="7" id="KW-0406">Ion transport</keyword>